<gene>
    <name evidence="1" type="ORF">QNI19_17820</name>
</gene>
<keyword evidence="2" id="KW-1185">Reference proteome</keyword>
<accession>A0ABT7CM91</accession>
<dbReference type="RefSeq" id="WP_313998262.1">
    <property type="nucleotide sequence ID" value="NZ_JASJOT010000011.1"/>
</dbReference>
<dbReference type="Proteomes" id="UP001228581">
    <property type="component" value="Unassembled WGS sequence"/>
</dbReference>
<comment type="caution">
    <text evidence="1">The sequence shown here is derived from an EMBL/GenBank/DDBJ whole genome shotgun (WGS) entry which is preliminary data.</text>
</comment>
<protein>
    <recommendedName>
        <fullName evidence="3">DUF4595 domain-containing protein</fullName>
    </recommendedName>
</protein>
<proteinExistence type="predicted"/>
<sequence>MYIVTSYCKPTQHLFMLLGVIFCLVSCQNELIKPKLPASTDTKAHSSERKVPILQLERGGLYSFTYTGLSLNNVFAYKGLVPGYGYYFNCIYPKGSSKPSAIRVELGSLHELQGYIYLTYNSAGYVSEATYDSDFKHTQWIFDYDTKGRMTLYYENNVKAGLLLYTIITYKGANVSKVDNYLVSGSDKIEEHFSVTETDSTLKHPFSVTNSYGRLLVMIAENFSQHTINGKPFRGLSYLSMYGTNVIKRVNLKSSSVLNGIVREDSGSFLAVYKTDASGLVTSYDSYSGYYGNWDESFAYQTFSLYLPDFP</sequence>
<organism evidence="1 2">
    <name type="scientific">Xanthocytophaga flava</name>
    <dbReference type="NCBI Taxonomy" id="3048013"/>
    <lineage>
        <taxon>Bacteria</taxon>
        <taxon>Pseudomonadati</taxon>
        <taxon>Bacteroidota</taxon>
        <taxon>Cytophagia</taxon>
        <taxon>Cytophagales</taxon>
        <taxon>Rhodocytophagaceae</taxon>
        <taxon>Xanthocytophaga</taxon>
    </lineage>
</organism>
<dbReference type="EMBL" id="JASJOT010000011">
    <property type="protein sequence ID" value="MDJ1494802.1"/>
    <property type="molecule type" value="Genomic_DNA"/>
</dbReference>
<evidence type="ECO:0008006" key="3">
    <source>
        <dbReference type="Google" id="ProtNLM"/>
    </source>
</evidence>
<reference evidence="1 2" key="1">
    <citation type="submission" date="2023-05" db="EMBL/GenBank/DDBJ databases">
        <authorList>
            <person name="Zhang X."/>
        </authorList>
    </citation>
    <scope>NUCLEOTIDE SEQUENCE [LARGE SCALE GENOMIC DNA]</scope>
    <source>
        <strain evidence="1 2">DM2B3-1</strain>
    </source>
</reference>
<evidence type="ECO:0000313" key="1">
    <source>
        <dbReference type="EMBL" id="MDJ1494802.1"/>
    </source>
</evidence>
<evidence type="ECO:0000313" key="2">
    <source>
        <dbReference type="Proteomes" id="UP001228581"/>
    </source>
</evidence>
<name>A0ABT7CM91_9BACT</name>